<dbReference type="PANTHER" id="PTHR33154:SF12">
    <property type="entry name" value="TRANSCRIPTIONAL REGULATORY PROTEIN"/>
    <property type="match status" value="1"/>
</dbReference>
<dbReference type="InterPro" id="IPR051081">
    <property type="entry name" value="HTH_MetalResp_TranReg"/>
</dbReference>
<dbReference type="InterPro" id="IPR036390">
    <property type="entry name" value="WH_DNA-bd_sf"/>
</dbReference>
<evidence type="ECO:0000259" key="4">
    <source>
        <dbReference type="SMART" id="SM00418"/>
    </source>
</evidence>
<reference evidence="5 6" key="1">
    <citation type="submission" date="2018-06" db="EMBL/GenBank/DDBJ databases">
        <title>Genomic Encyclopedia of Type Strains, Phase III (KMG-III): the genomes of soil and plant-associated and newly described type strains.</title>
        <authorList>
            <person name="Whitman W."/>
        </authorList>
    </citation>
    <scope>NUCLEOTIDE SEQUENCE [LARGE SCALE GENOMIC DNA]</scope>
    <source>
        <strain evidence="5 6">CGMCC 4.7090</strain>
    </source>
</reference>
<name>A0A327Z842_9ACTN</name>
<gene>
    <name evidence="5" type="ORF">B0I29_111170</name>
</gene>
<sequence>MRGTQAPSLDDVELPTVLDALADPVRLEVIRQLAASNGVVTGRFQVSVTMSTLSHHLGVLLTSGLVRVTQEGRFRRCELRLTEMEQRFPGVLTAVLAIVCGGGTV</sequence>
<dbReference type="InterPro" id="IPR001845">
    <property type="entry name" value="HTH_ArsR_DNA-bd_dom"/>
</dbReference>
<dbReference type="InterPro" id="IPR036388">
    <property type="entry name" value="WH-like_DNA-bd_sf"/>
</dbReference>
<dbReference type="Pfam" id="PF12840">
    <property type="entry name" value="HTH_20"/>
    <property type="match status" value="1"/>
</dbReference>
<dbReference type="OrthoDB" id="4471357at2"/>
<dbReference type="Gene3D" id="1.10.10.10">
    <property type="entry name" value="Winged helix-like DNA-binding domain superfamily/Winged helix DNA-binding domain"/>
    <property type="match status" value="1"/>
</dbReference>
<keyword evidence="1" id="KW-0805">Transcription regulation</keyword>
<comment type="caution">
    <text evidence="5">The sequence shown here is derived from an EMBL/GenBank/DDBJ whole genome shotgun (WGS) entry which is preliminary data.</text>
</comment>
<dbReference type="GO" id="GO:0003700">
    <property type="term" value="F:DNA-binding transcription factor activity"/>
    <property type="evidence" value="ECO:0007669"/>
    <property type="project" value="InterPro"/>
</dbReference>
<dbReference type="Proteomes" id="UP000249341">
    <property type="component" value="Unassembled WGS sequence"/>
</dbReference>
<evidence type="ECO:0000256" key="2">
    <source>
        <dbReference type="ARBA" id="ARBA00023125"/>
    </source>
</evidence>
<evidence type="ECO:0000313" key="6">
    <source>
        <dbReference type="Proteomes" id="UP000249341"/>
    </source>
</evidence>
<organism evidence="5 6">
    <name type="scientific">Actinoplanes lutulentus</name>
    <dbReference type="NCBI Taxonomy" id="1287878"/>
    <lineage>
        <taxon>Bacteria</taxon>
        <taxon>Bacillati</taxon>
        <taxon>Actinomycetota</taxon>
        <taxon>Actinomycetes</taxon>
        <taxon>Micromonosporales</taxon>
        <taxon>Micromonosporaceae</taxon>
        <taxon>Actinoplanes</taxon>
    </lineage>
</organism>
<dbReference type="EMBL" id="QLMJ01000011">
    <property type="protein sequence ID" value="RAK34568.1"/>
    <property type="molecule type" value="Genomic_DNA"/>
</dbReference>
<keyword evidence="6" id="KW-1185">Reference proteome</keyword>
<dbReference type="InterPro" id="IPR011991">
    <property type="entry name" value="ArsR-like_HTH"/>
</dbReference>
<evidence type="ECO:0000256" key="3">
    <source>
        <dbReference type="ARBA" id="ARBA00023163"/>
    </source>
</evidence>
<dbReference type="CDD" id="cd00090">
    <property type="entry name" value="HTH_ARSR"/>
    <property type="match status" value="1"/>
</dbReference>
<dbReference type="SMART" id="SM00418">
    <property type="entry name" value="HTH_ARSR"/>
    <property type="match status" value="1"/>
</dbReference>
<dbReference type="GO" id="GO:0003677">
    <property type="term" value="F:DNA binding"/>
    <property type="evidence" value="ECO:0007669"/>
    <property type="project" value="UniProtKB-KW"/>
</dbReference>
<protein>
    <submittedName>
        <fullName evidence="5">ArsR family transcriptional regulator</fullName>
    </submittedName>
</protein>
<feature type="domain" description="HTH arsR-type" evidence="4">
    <location>
        <begin position="16"/>
        <end position="93"/>
    </location>
</feature>
<dbReference type="PRINTS" id="PR00778">
    <property type="entry name" value="HTHARSR"/>
</dbReference>
<dbReference type="RefSeq" id="WP_111651227.1">
    <property type="nucleotide sequence ID" value="NZ_JACHWI010000011.1"/>
</dbReference>
<dbReference type="SUPFAM" id="SSF46785">
    <property type="entry name" value="Winged helix' DNA-binding domain"/>
    <property type="match status" value="1"/>
</dbReference>
<keyword evidence="3" id="KW-0804">Transcription</keyword>
<dbReference type="PANTHER" id="PTHR33154">
    <property type="entry name" value="TRANSCRIPTIONAL REGULATOR, ARSR FAMILY"/>
    <property type="match status" value="1"/>
</dbReference>
<accession>A0A327Z842</accession>
<keyword evidence="2" id="KW-0238">DNA-binding</keyword>
<proteinExistence type="predicted"/>
<dbReference type="AlphaFoldDB" id="A0A327Z842"/>
<evidence type="ECO:0000256" key="1">
    <source>
        <dbReference type="ARBA" id="ARBA00023015"/>
    </source>
</evidence>
<evidence type="ECO:0000313" key="5">
    <source>
        <dbReference type="EMBL" id="RAK34568.1"/>
    </source>
</evidence>